<dbReference type="Pfam" id="PF23635">
    <property type="entry name" value="Beta-prop_AT5G49610-like"/>
    <property type="match status" value="1"/>
</dbReference>
<evidence type="ECO:0000259" key="1">
    <source>
        <dbReference type="Pfam" id="PF23635"/>
    </source>
</evidence>
<accession>A0A4U6V512</accession>
<dbReference type="OMA" id="VEKSMRF"/>
<dbReference type="Gramene" id="TKW24249">
    <property type="protein sequence ID" value="TKW24249"/>
    <property type="gene ID" value="SEVIR_3G040500v2"/>
</dbReference>
<evidence type="ECO:0000313" key="2">
    <source>
        <dbReference type="EMBL" id="TKW24250.1"/>
    </source>
</evidence>
<dbReference type="AlphaFoldDB" id="A0A4U6V512"/>
<organism evidence="2 3">
    <name type="scientific">Setaria viridis</name>
    <name type="common">Green bristlegrass</name>
    <name type="synonym">Setaria italica subsp. viridis</name>
    <dbReference type="NCBI Taxonomy" id="4556"/>
    <lineage>
        <taxon>Eukaryota</taxon>
        <taxon>Viridiplantae</taxon>
        <taxon>Streptophyta</taxon>
        <taxon>Embryophyta</taxon>
        <taxon>Tracheophyta</taxon>
        <taxon>Spermatophyta</taxon>
        <taxon>Magnoliopsida</taxon>
        <taxon>Liliopsida</taxon>
        <taxon>Poales</taxon>
        <taxon>Poaceae</taxon>
        <taxon>PACMAD clade</taxon>
        <taxon>Panicoideae</taxon>
        <taxon>Panicodae</taxon>
        <taxon>Paniceae</taxon>
        <taxon>Cenchrinae</taxon>
        <taxon>Setaria</taxon>
    </lineage>
</organism>
<dbReference type="InterPro" id="IPR056594">
    <property type="entry name" value="AT5G49610-like_b-prop"/>
</dbReference>
<dbReference type="Gramene" id="TKW24250">
    <property type="protein sequence ID" value="TKW24250"/>
    <property type="gene ID" value="SEVIR_3G040500v2"/>
</dbReference>
<reference evidence="2 3" key="1">
    <citation type="submission" date="2019-03" db="EMBL/GenBank/DDBJ databases">
        <title>WGS assembly of Setaria viridis.</title>
        <authorList>
            <person name="Huang P."/>
            <person name="Jenkins J."/>
            <person name="Grimwood J."/>
            <person name="Barry K."/>
            <person name="Healey A."/>
            <person name="Mamidi S."/>
            <person name="Sreedasyam A."/>
            <person name="Shu S."/>
            <person name="Feldman M."/>
            <person name="Wu J."/>
            <person name="Yu Y."/>
            <person name="Chen C."/>
            <person name="Johnson J."/>
            <person name="Rokhsar D."/>
            <person name="Baxter I."/>
            <person name="Schmutz J."/>
            <person name="Brutnell T."/>
            <person name="Kellogg E."/>
        </authorList>
    </citation>
    <scope>NUCLEOTIDE SEQUENCE [LARGE SCALE GENOMIC DNA]</scope>
    <source>
        <strain evidence="3">cv. A10</strain>
    </source>
</reference>
<protein>
    <recommendedName>
        <fullName evidence="1">F-box protein AT5G49610-like beta-propeller domain-containing protein</fullName>
    </recommendedName>
</protein>
<dbReference type="SUPFAM" id="SSF81383">
    <property type="entry name" value="F-box domain"/>
    <property type="match status" value="1"/>
</dbReference>
<dbReference type="PANTHER" id="PTHR33207">
    <property type="entry name" value="F-BOX DOMAIN CONTAINING PROTEIN-RELATED"/>
    <property type="match status" value="1"/>
</dbReference>
<feature type="domain" description="F-box protein AT5G49610-like beta-propeller" evidence="1">
    <location>
        <begin position="122"/>
        <end position="379"/>
    </location>
</feature>
<dbReference type="Proteomes" id="UP000298652">
    <property type="component" value="Chromosome 3"/>
</dbReference>
<dbReference type="EMBL" id="CM016554">
    <property type="protein sequence ID" value="TKW24250.1"/>
    <property type="molecule type" value="Genomic_DNA"/>
</dbReference>
<keyword evidence="3" id="KW-1185">Reference proteome</keyword>
<evidence type="ECO:0000313" key="3">
    <source>
        <dbReference type="Proteomes" id="UP000298652"/>
    </source>
</evidence>
<proteinExistence type="predicted"/>
<dbReference type="EMBL" id="CM016554">
    <property type="protein sequence ID" value="TKW24249.1"/>
    <property type="molecule type" value="Genomic_DNA"/>
</dbReference>
<gene>
    <name evidence="2" type="ORF">SEVIR_3G040500v2</name>
</gene>
<name>A0A4U6V512_SETVI</name>
<sequence length="387" mass="42004">MAPAAAAAVVALGDDLLREVFVRLPTPADLLRAAAACKPFLRAARSAPFLRRFRRRHPSSCPRLLGCLLLFPNRRRGKFQFLPLSPPSSSSSAAAAANGDFALSFLPGGGWLGLGAAAWEHLDCRNGRLLLKNMGSQELAVADPVSRRCVSLPAPPAGRAVGYGLFADYGDSSEFRVVCVSRDAASGELRALFLSSGELSWADVAGVACQTDLAAGSRAMQANRSLYWRLHGGERMVAFSTVSMEFSVLDLPPALRELSFDTVDRGEEEDANVLHLLTMSGFRIEVWTGTADGDGGMAWRRVEKSVRFHKVLTEMINPSVDSYQHELDVIGVATGIVFLRQWNHLFSIDLETMKFKMLPSKDCEAALIYPYTIAWPASFLNPAGQGA</sequence>
<dbReference type="InterPro" id="IPR036047">
    <property type="entry name" value="F-box-like_dom_sf"/>
</dbReference>